<evidence type="ECO:0000256" key="3">
    <source>
        <dbReference type="ARBA" id="ARBA00022806"/>
    </source>
</evidence>
<keyword evidence="3 8" id="KW-0347">Helicase</keyword>
<feature type="coiled-coil region" evidence="5">
    <location>
        <begin position="580"/>
        <end position="607"/>
    </location>
</feature>
<evidence type="ECO:0000256" key="5">
    <source>
        <dbReference type="SAM" id="Coils"/>
    </source>
</evidence>
<keyword evidence="1" id="KW-0547">Nucleotide-binding</keyword>
<keyword evidence="5" id="KW-0175">Coiled coil</keyword>
<feature type="region of interest" description="Disordered" evidence="6">
    <location>
        <begin position="1408"/>
        <end position="1428"/>
    </location>
</feature>
<dbReference type="InterPro" id="IPR027417">
    <property type="entry name" value="P-loop_NTPase"/>
</dbReference>
<keyword evidence="2" id="KW-0378">Hydrolase</keyword>
<dbReference type="SMART" id="SM00490">
    <property type="entry name" value="HELICc"/>
    <property type="match status" value="1"/>
</dbReference>
<dbReference type="GO" id="GO:0004386">
    <property type="term" value="F:helicase activity"/>
    <property type="evidence" value="ECO:0007669"/>
    <property type="project" value="UniProtKB-KW"/>
</dbReference>
<evidence type="ECO:0000313" key="8">
    <source>
        <dbReference type="EMBL" id="CAD2222957.1"/>
    </source>
</evidence>
<dbReference type="PROSITE" id="PS51192">
    <property type="entry name" value="HELICASE_ATP_BIND_1"/>
    <property type="match status" value="1"/>
</dbReference>
<dbReference type="Pfam" id="PF23002">
    <property type="entry name" value="PIN-like_DDX60"/>
    <property type="match status" value="1"/>
</dbReference>
<keyword evidence="4" id="KW-0067">ATP-binding</keyword>
<dbReference type="EMBL" id="LR877173">
    <property type="protein sequence ID" value="CAD2222957.1"/>
    <property type="molecule type" value="Genomic_DNA"/>
</dbReference>
<evidence type="ECO:0000256" key="2">
    <source>
        <dbReference type="ARBA" id="ARBA00022801"/>
    </source>
</evidence>
<dbReference type="InterPro" id="IPR052431">
    <property type="entry name" value="SKI2_subfamily_helicases"/>
</dbReference>
<dbReference type="InterPro" id="IPR011545">
    <property type="entry name" value="DEAD/DEAH_box_helicase_dom"/>
</dbReference>
<dbReference type="PANTHER" id="PTHR44533">
    <property type="entry name" value="DEAD/H RNA HELICASE, PUTATIVE-RELATED"/>
    <property type="match status" value="1"/>
</dbReference>
<dbReference type="GO" id="GO:0005737">
    <property type="term" value="C:cytoplasm"/>
    <property type="evidence" value="ECO:0007669"/>
    <property type="project" value="TreeGrafter"/>
</dbReference>
<evidence type="ECO:0000259" key="7">
    <source>
        <dbReference type="PROSITE" id="PS51192"/>
    </source>
</evidence>
<dbReference type="InterPro" id="IPR001650">
    <property type="entry name" value="Helicase_C-like"/>
</dbReference>
<feature type="coiled-coil region" evidence="5">
    <location>
        <begin position="674"/>
        <end position="701"/>
    </location>
</feature>
<dbReference type="VEuPathDB" id="TriTrypDB:ADEAN_001051600"/>
<dbReference type="Pfam" id="PF00270">
    <property type="entry name" value="DEAD"/>
    <property type="match status" value="1"/>
</dbReference>
<feature type="region of interest" description="Disordered" evidence="6">
    <location>
        <begin position="1501"/>
        <end position="1540"/>
    </location>
</feature>
<proteinExistence type="predicted"/>
<name>A0A7G2CUP1_9TRYP</name>
<dbReference type="GO" id="GO:0003676">
    <property type="term" value="F:nucleic acid binding"/>
    <property type="evidence" value="ECO:0007669"/>
    <property type="project" value="InterPro"/>
</dbReference>
<feature type="coiled-coil region" evidence="5">
    <location>
        <begin position="868"/>
        <end position="895"/>
    </location>
</feature>
<evidence type="ECO:0000256" key="4">
    <source>
        <dbReference type="ARBA" id="ARBA00022840"/>
    </source>
</evidence>
<organism evidence="8 9">
    <name type="scientific">Angomonas deanei</name>
    <dbReference type="NCBI Taxonomy" id="59799"/>
    <lineage>
        <taxon>Eukaryota</taxon>
        <taxon>Discoba</taxon>
        <taxon>Euglenozoa</taxon>
        <taxon>Kinetoplastea</taxon>
        <taxon>Metakinetoplastina</taxon>
        <taxon>Trypanosomatida</taxon>
        <taxon>Trypanosomatidae</taxon>
        <taxon>Strigomonadinae</taxon>
        <taxon>Angomonas</taxon>
    </lineage>
</organism>
<dbReference type="GO" id="GO:0016787">
    <property type="term" value="F:hydrolase activity"/>
    <property type="evidence" value="ECO:0007669"/>
    <property type="project" value="UniProtKB-KW"/>
</dbReference>
<evidence type="ECO:0000256" key="1">
    <source>
        <dbReference type="ARBA" id="ARBA00022741"/>
    </source>
</evidence>
<dbReference type="Proteomes" id="UP000515908">
    <property type="component" value="Chromosome 29"/>
</dbReference>
<dbReference type="Gene3D" id="3.40.50.300">
    <property type="entry name" value="P-loop containing nucleotide triphosphate hydrolases"/>
    <property type="match status" value="2"/>
</dbReference>
<evidence type="ECO:0000256" key="6">
    <source>
        <dbReference type="SAM" id="MobiDB-lite"/>
    </source>
</evidence>
<feature type="domain" description="Helicase ATP-binding" evidence="7">
    <location>
        <begin position="1010"/>
        <end position="1180"/>
    </location>
</feature>
<sequence length="2163" mass="245495">MSTKLLRLFEEIASENFDRDITVPETQPVKLLFQSRAFQVSSAAVQEDHNNTYAKFAFSETHTRYAMQNVCQAVMDHFRNNNNNNNNEAIEISNEEEERLTWKFLTWALRKEESLFNVMDAALVKSAIDFHYSTARPRQFDMFVHLSASEMFFIDGDSLLMAAMSFPQVDWDLMQPVHVIFNAQLILKRLQEQGARFHVVFFDQQKWFWEKAPQKFFIRECFRISLTNMSITNESLIVKNFDCYHGEDFKQYCTQVDPEFILLSDGEQLGKLNELHQMYQGDATYRSVVEDEAHGERVSLYYRTFILWTTSQRIKVVYSSRIVPKENAMIVFAMTVDSYVFARALMLKNKTVELAAQLESSVSLPELSAGSLEVSKNTVLTLPERVVGTAVRAFMDANPSANDLTKQLCQAFVFSAYCIPLLSVRHRAQPVAPSAEVQTFLNTLSPYLLSSFLVVGCKGSKEVDLWDGHLLGAIVHHCQSTAPSALLDADGVGELEDSWKTIAGEAAGSFLNAPLTALPTVNFHRLVKTIKYPHFTHELVDRLAQSFEVRTHSSDVPFPKTFGLANNLKGWAVAHPLDELDDVVDSYEETEKQKNMTEKDKKLKEKLNAAYVADAITQAKSMDITFAEPITMVVSEDDEEEDTEEDAEKGEKALLRKKIQERQRNKKGRSKEDIIREEKNLNEANRSVRDAAQQVKNVLQSTSNLTGKSKDDRRQYILTIDALLARFKRGQSFGSRFDPGFSLTETTEHDIPIDVFTWRKLVECSDMSEVEFVYSLDGKGGKAAAANNNNKSLLFGLQLIQELVDTHVANKAKNNKGVNDAVKEDWGPLDRLRQTEGNPLSTTADVVRYLTFIYLTYVQTHFEARLMCRTAQMLLEDWKEERERARMTKEEINVSVGVPLFIYCHQKVLGVVRDTGVCLAETDMDIIRSALAHFDFAPDYYEKVDSAITRWQGRKPSSLPFSMRPREKIQQETPEIMQLTHMGHLFERPIIAQKDYRVVFNPDGWQRDLLDIVDQRGSAVVCAPTSAGKTFISYYCMLNTLRTSNTRVVLYVAPNRALINQAVADVCGRYGSKQYRSSGFSAYGVHGGHDYHRFYDKCQVLVLLPEVLETMLTSPKYKEWTKKLDYAILDEIHTMESSGNGDVWERVLALLPCPFVALSATLGETQQLCGWLNRVQGQLQKQEEAEPEVKRRRRDYTVHDIPRTGAIQRWNDIKKYIYLPPPGFVAPLKKLTTAYKERHIQDLHPLSILSIDQLRDGFPPDISLVPSEVVQLYQRMLEFFQRTITPEGSEWTSLSIVGDLTAQLNYLKPEVYFAKANYITQSAARQYEVEVKKAFVYWTVLGQKPMAHFRNGNKEDVLTDAKAIEFSAVMLKMCNEVLQSFSQHLYAEEVKLEEYAIAAATKRGEELQSASAAEGNNNSKTTAAQKAAPAAHFPDSKEFIVANIINVLRELKARDMGPTIVFSFESEDCDDLVKNVVEQLEYAEQLYRETDEFANYKANMERKQAAQKAAQKQKESNLKQKRSKDDDDEKEAPDMMEEDTEDYTIPDVLPEFTFIGSGNMWEKEREVVAACEASGEPLLARAIKRGIGIHHAGVKGKLRRLNEILFRGRHCGVVFATETLALGVHSPCRSVVLAGDHVLLDTTQFRQMMGRAGRRGLDFLGHLVLLSISMKKITRLMTSSMTVIKGNVQVTPITQLRLLQLYDFAEHREAGGKKGKAVEECKKHATRLAERLLVNPLFFRGREASAEGNMEPFSIELFQMLLGFLQRQGLHFHDRPSSLGVLLVNAMYTFRSAGVGVEGFALLSMLVRGVFQFADFPEALAARLNTSVYPAEPDQDSCSEALAELMAYLLTVHKTTGIPLEIHRSALSDPIVRGLWSAKRSGVRQHRVVLAPLHQCVSRTTESPLDNTSAFRVISAFYAFLAERLPSLDQLDTEGHQLPFMYTKKNFIFAKKDGDEISMPIMEKLKQTAQPFLARDAFVAVSGCGDDFMGVEDLVWTLRKGLLCDRQLLPLLDFTDGCRHDRSQILVNACVADFARCQAQIDSIRNNYRFTRLEELNGLTQSESFAVLSRVELLLSNLAGLFRHDPFPPMKVLEALFPGEEEDEEEETEPQTGDYYYAGAKRLLSFADHFHKLRSQIDKDYSGDQMRKARQEAIIRRQTEKKK</sequence>
<dbReference type="SUPFAM" id="SSF52540">
    <property type="entry name" value="P-loop containing nucleoside triphosphate hydrolases"/>
    <property type="match status" value="1"/>
</dbReference>
<keyword evidence="9" id="KW-1185">Reference proteome</keyword>
<feature type="compositionally biased region" description="Basic and acidic residues" evidence="6">
    <location>
        <begin position="649"/>
        <end position="663"/>
    </location>
</feature>
<dbReference type="SMART" id="SM00487">
    <property type="entry name" value="DEXDc"/>
    <property type="match status" value="1"/>
</dbReference>
<dbReference type="FunFam" id="3.40.50.300:FF:001039">
    <property type="entry name" value="ATP-dependent RNA helicase DDX60"/>
    <property type="match status" value="1"/>
</dbReference>
<gene>
    <name evidence="8" type="ORF">ADEAN_001051600</name>
</gene>
<feature type="region of interest" description="Disordered" evidence="6">
    <location>
        <begin position="635"/>
        <end position="674"/>
    </location>
</feature>
<reference evidence="8 9" key="1">
    <citation type="submission" date="2020-08" db="EMBL/GenBank/DDBJ databases">
        <authorList>
            <person name="Newling K."/>
            <person name="Davey J."/>
            <person name="Forrester S."/>
        </authorList>
    </citation>
    <scope>NUCLEOTIDE SEQUENCE [LARGE SCALE GENOMIC DNA]</scope>
    <source>
        <strain evidence="9">Crithidia deanei Carvalho (ATCC PRA-265)</strain>
    </source>
</reference>
<dbReference type="PANTHER" id="PTHR44533:SF4">
    <property type="entry name" value="DEAD_H RNA HELICASE, PUTATIVE-RELATED"/>
    <property type="match status" value="1"/>
</dbReference>
<dbReference type="GO" id="GO:0005524">
    <property type="term" value="F:ATP binding"/>
    <property type="evidence" value="ECO:0007669"/>
    <property type="project" value="UniProtKB-KW"/>
</dbReference>
<feature type="compositionally biased region" description="Acidic residues" evidence="6">
    <location>
        <begin position="635"/>
        <end position="648"/>
    </location>
</feature>
<dbReference type="InterPro" id="IPR055124">
    <property type="entry name" value="PIN-like_DDX60"/>
</dbReference>
<accession>A0A7G2CUP1</accession>
<evidence type="ECO:0000313" key="9">
    <source>
        <dbReference type="Proteomes" id="UP000515908"/>
    </source>
</evidence>
<dbReference type="InterPro" id="IPR014001">
    <property type="entry name" value="Helicase_ATP-bd"/>
</dbReference>
<feature type="compositionally biased region" description="Polar residues" evidence="6">
    <location>
        <begin position="1408"/>
        <end position="1419"/>
    </location>
</feature>
<feature type="compositionally biased region" description="Acidic residues" evidence="6">
    <location>
        <begin position="1526"/>
        <end position="1540"/>
    </location>
</feature>
<protein>
    <submittedName>
        <fullName evidence="8">DEAD/DEAH box helicase/Type III restriction enzyme, res subunit, putative</fullName>
    </submittedName>
</protein>